<evidence type="ECO:0000256" key="5">
    <source>
        <dbReference type="ARBA" id="ARBA00022568"/>
    </source>
</evidence>
<dbReference type="InterPro" id="IPR009567">
    <property type="entry name" value="SARAF"/>
</dbReference>
<evidence type="ECO:0000256" key="1">
    <source>
        <dbReference type="ARBA" id="ARBA00004115"/>
    </source>
</evidence>
<proteinExistence type="inferred from homology"/>
<feature type="transmembrane region" description="Helical" evidence="15">
    <location>
        <begin position="124"/>
        <end position="144"/>
    </location>
</feature>
<dbReference type="AlphaFoldDB" id="A0A165ZY00"/>
<evidence type="ECO:0000256" key="12">
    <source>
        <dbReference type="ARBA" id="ARBA00023136"/>
    </source>
</evidence>
<evidence type="ECO:0000256" key="3">
    <source>
        <dbReference type="ARBA" id="ARBA00016584"/>
    </source>
</evidence>
<evidence type="ECO:0000256" key="10">
    <source>
        <dbReference type="ARBA" id="ARBA00022989"/>
    </source>
</evidence>
<gene>
    <name evidence="16" type="ORF">FIBSPDRAFT_807728</name>
    <name evidence="17" type="ORF">FIBSPDRAFT_922222</name>
</gene>
<keyword evidence="18" id="KW-1185">Reference proteome</keyword>
<keyword evidence="10 15" id="KW-1133">Transmembrane helix</keyword>
<evidence type="ECO:0000256" key="4">
    <source>
        <dbReference type="ARBA" id="ARBA00022448"/>
    </source>
</evidence>
<dbReference type="EMBL" id="KV418051">
    <property type="protein sequence ID" value="KZP03517.1"/>
    <property type="molecule type" value="Genomic_DNA"/>
</dbReference>
<evidence type="ECO:0000313" key="17">
    <source>
        <dbReference type="EMBL" id="KZP11046.1"/>
    </source>
</evidence>
<feature type="compositionally biased region" description="Basic and acidic residues" evidence="14">
    <location>
        <begin position="251"/>
        <end position="268"/>
    </location>
</feature>
<feature type="compositionally biased region" description="Low complexity" evidence="14">
    <location>
        <begin position="230"/>
        <end position="246"/>
    </location>
</feature>
<evidence type="ECO:0000256" key="2">
    <source>
        <dbReference type="ARBA" id="ARBA00006833"/>
    </source>
</evidence>
<evidence type="ECO:0000256" key="6">
    <source>
        <dbReference type="ARBA" id="ARBA00022692"/>
    </source>
</evidence>
<dbReference type="PANTHER" id="PTHR15929:SF0">
    <property type="entry name" value="STORE-OPERATED CALCIUM ENTRY-ASSOCIATED REGULATORY FACTOR"/>
    <property type="match status" value="1"/>
</dbReference>
<keyword evidence="8" id="KW-0256">Endoplasmic reticulum</keyword>
<dbReference type="PANTHER" id="PTHR15929">
    <property type="entry name" value="STORE-OPERATED CALCIUM ENTRY-ASSOCIATED REGULATORY FACTOR"/>
    <property type="match status" value="1"/>
</dbReference>
<dbReference type="STRING" id="436010.A0A165ZY00"/>
<evidence type="ECO:0000256" key="11">
    <source>
        <dbReference type="ARBA" id="ARBA00023065"/>
    </source>
</evidence>
<keyword evidence="5" id="KW-0109">Calcium transport</keyword>
<dbReference type="GO" id="GO:2001256">
    <property type="term" value="P:regulation of store-operated calcium entry"/>
    <property type="evidence" value="ECO:0007669"/>
    <property type="project" value="InterPro"/>
</dbReference>
<comment type="subcellular location">
    <subcellularLocation>
        <location evidence="1">Endoplasmic reticulum membrane</location>
        <topology evidence="1">Single-pass type I membrane protein</topology>
    </subcellularLocation>
</comment>
<name>A0A165ZY00_9AGAM</name>
<evidence type="ECO:0000313" key="16">
    <source>
        <dbReference type="EMBL" id="KZP03517.1"/>
    </source>
</evidence>
<protein>
    <recommendedName>
        <fullName evidence="3">Store-operated calcium entry-associated regulatory factor</fullName>
    </recommendedName>
    <alternativeName>
        <fullName evidence="13">Transmembrane protein 66</fullName>
    </alternativeName>
</protein>
<dbReference type="OrthoDB" id="20303at2759"/>
<keyword evidence="11" id="KW-0406">Ion transport</keyword>
<comment type="similarity">
    <text evidence="2">Belongs to the SARAF family.</text>
</comment>
<evidence type="ECO:0000313" key="18">
    <source>
        <dbReference type="Proteomes" id="UP000076532"/>
    </source>
</evidence>
<feature type="compositionally biased region" description="Low complexity" evidence="14">
    <location>
        <begin position="152"/>
        <end position="166"/>
    </location>
</feature>
<feature type="compositionally biased region" description="Polar residues" evidence="14">
    <location>
        <begin position="269"/>
        <end position="278"/>
    </location>
</feature>
<keyword evidence="9" id="KW-0106">Calcium</keyword>
<reference evidence="17 18" key="1">
    <citation type="journal article" date="2016" name="Mol. Biol. Evol.">
        <title>Comparative Genomics of Early-Diverging Mushroom-Forming Fungi Provides Insights into the Origins of Lignocellulose Decay Capabilities.</title>
        <authorList>
            <person name="Nagy L.G."/>
            <person name="Riley R."/>
            <person name="Tritt A."/>
            <person name="Adam C."/>
            <person name="Daum C."/>
            <person name="Floudas D."/>
            <person name="Sun H."/>
            <person name="Yadav J.S."/>
            <person name="Pangilinan J."/>
            <person name="Larsson K.H."/>
            <person name="Matsuura K."/>
            <person name="Barry K."/>
            <person name="Labutti K."/>
            <person name="Kuo R."/>
            <person name="Ohm R.A."/>
            <person name="Bhattacharya S.S."/>
            <person name="Shirouzu T."/>
            <person name="Yoshinaga Y."/>
            <person name="Martin F.M."/>
            <person name="Grigoriev I.V."/>
            <person name="Hibbett D.S."/>
        </authorList>
    </citation>
    <scope>NUCLEOTIDE SEQUENCE [LARGE SCALE GENOMIC DNA]</scope>
    <source>
        <strain evidence="17 18">CBS 109695</strain>
    </source>
</reference>
<dbReference type="GO" id="GO:0005789">
    <property type="term" value="C:endoplasmic reticulum membrane"/>
    <property type="evidence" value="ECO:0007669"/>
    <property type="project" value="UniProtKB-SubCell"/>
</dbReference>
<organism evidence="17 18">
    <name type="scientific">Athelia psychrophila</name>
    <dbReference type="NCBI Taxonomy" id="1759441"/>
    <lineage>
        <taxon>Eukaryota</taxon>
        <taxon>Fungi</taxon>
        <taxon>Dikarya</taxon>
        <taxon>Basidiomycota</taxon>
        <taxon>Agaricomycotina</taxon>
        <taxon>Agaricomycetes</taxon>
        <taxon>Agaricomycetidae</taxon>
        <taxon>Atheliales</taxon>
        <taxon>Atheliaceae</taxon>
        <taxon>Athelia</taxon>
    </lineage>
</organism>
<evidence type="ECO:0000256" key="15">
    <source>
        <dbReference type="SAM" id="Phobius"/>
    </source>
</evidence>
<evidence type="ECO:0000256" key="7">
    <source>
        <dbReference type="ARBA" id="ARBA00022729"/>
    </source>
</evidence>
<dbReference type="EMBL" id="KV417669">
    <property type="protein sequence ID" value="KZP11046.1"/>
    <property type="molecule type" value="Genomic_DNA"/>
</dbReference>
<evidence type="ECO:0000256" key="9">
    <source>
        <dbReference type="ARBA" id="ARBA00022837"/>
    </source>
</evidence>
<evidence type="ECO:0000256" key="14">
    <source>
        <dbReference type="SAM" id="MobiDB-lite"/>
    </source>
</evidence>
<sequence length="288" mass="31178">MSRVKLSSIESLTFYKEELTAARRTSPIEQLKCLGAPCRLYTPEVVRCENIGGDGTEVEWKCDADLPEALRFGRVEVSCEGYSRPGDPYVLKGSCGLEYKLIQVPNALRDESYHAYPTTPSRGLDTSVVLFWLFFVGIAFWIVYKFSTSSNTPNPAQANPNANRAGWGPGPGSGPGGAAWFPGGHHDDNDTSSPPPYSKGAPGDANASAWRPGFWTGAAVAGAGAALLNRNSNSNNGSNRQQRQQATQSYDWERERTSNYRQPEDRGEGSSNLGSMRRSTGVGGSSVR</sequence>
<feature type="compositionally biased region" description="Gly residues" evidence="14">
    <location>
        <begin position="167"/>
        <end position="177"/>
    </location>
</feature>
<keyword evidence="4" id="KW-0813">Transport</keyword>
<keyword evidence="7" id="KW-0732">Signal</keyword>
<feature type="region of interest" description="Disordered" evidence="14">
    <location>
        <begin position="152"/>
        <end position="208"/>
    </location>
</feature>
<dbReference type="GO" id="GO:0006816">
    <property type="term" value="P:calcium ion transport"/>
    <property type="evidence" value="ECO:0007669"/>
    <property type="project" value="UniProtKB-KW"/>
</dbReference>
<dbReference type="Proteomes" id="UP000076532">
    <property type="component" value="Unassembled WGS sequence"/>
</dbReference>
<evidence type="ECO:0000256" key="13">
    <source>
        <dbReference type="ARBA" id="ARBA00031116"/>
    </source>
</evidence>
<accession>A0A165ZY00</accession>
<feature type="region of interest" description="Disordered" evidence="14">
    <location>
        <begin position="230"/>
        <end position="288"/>
    </location>
</feature>
<evidence type="ECO:0000256" key="8">
    <source>
        <dbReference type="ARBA" id="ARBA00022824"/>
    </source>
</evidence>
<keyword evidence="6 15" id="KW-0812">Transmembrane</keyword>
<keyword evidence="12 15" id="KW-0472">Membrane</keyword>
<dbReference type="Pfam" id="PF06682">
    <property type="entry name" value="SARAF"/>
    <property type="match status" value="1"/>
</dbReference>